<dbReference type="PANTHER" id="PTHR43102">
    <property type="entry name" value="SLR1143 PROTEIN"/>
    <property type="match status" value="1"/>
</dbReference>
<feature type="domain" description="GAF" evidence="2">
    <location>
        <begin position="124"/>
        <end position="266"/>
    </location>
</feature>
<evidence type="ECO:0000256" key="1">
    <source>
        <dbReference type="SAM" id="MobiDB-lite"/>
    </source>
</evidence>
<protein>
    <submittedName>
        <fullName evidence="3">GAF domain-containing protein</fullName>
    </submittedName>
</protein>
<sequence>MNAQAQIQQIKEVLSATALNLEDVWINYYGMGGAVSRFELEAYLGGLLVLEEEQCDVLADAINDLLYQVGARGRISRCSDDRAAQSPASSRRALGVAGAFLLSAEEQEQERLDAVTRTQLLDTGQEERFDRITQEAKDYFEVSSAIVTLIDDRRQFLKSVIGPVQQNMPREISFCNATIRNAGPLIVRDALEDERFRNNPLVRGEPHIRFYAGYPLRGPGGWTIGTLCVIDQQPREYSMRDGRKLRNLARRVEDEINGPRILPNSDHKPTQGAAAEPQ</sequence>
<dbReference type="OrthoDB" id="9151676at2"/>
<evidence type="ECO:0000313" key="3">
    <source>
        <dbReference type="EMBL" id="RJT83479.1"/>
    </source>
</evidence>
<name>A0A3A5MD18_9MICC</name>
<keyword evidence="4" id="KW-1185">Reference proteome</keyword>
<dbReference type="SMART" id="SM00065">
    <property type="entry name" value="GAF"/>
    <property type="match status" value="1"/>
</dbReference>
<dbReference type="Proteomes" id="UP000272560">
    <property type="component" value="Unassembled WGS sequence"/>
</dbReference>
<dbReference type="SUPFAM" id="SSF55781">
    <property type="entry name" value="GAF domain-like"/>
    <property type="match status" value="1"/>
</dbReference>
<evidence type="ECO:0000259" key="2">
    <source>
        <dbReference type="SMART" id="SM00065"/>
    </source>
</evidence>
<dbReference type="PANTHER" id="PTHR43102:SF2">
    <property type="entry name" value="GAF DOMAIN-CONTAINING PROTEIN"/>
    <property type="match status" value="1"/>
</dbReference>
<dbReference type="InterPro" id="IPR003018">
    <property type="entry name" value="GAF"/>
</dbReference>
<dbReference type="Pfam" id="PF01590">
    <property type="entry name" value="GAF"/>
    <property type="match status" value="1"/>
</dbReference>
<dbReference type="Gene3D" id="3.30.450.40">
    <property type="match status" value="1"/>
</dbReference>
<feature type="region of interest" description="Disordered" evidence="1">
    <location>
        <begin position="256"/>
        <end position="278"/>
    </location>
</feature>
<dbReference type="InterPro" id="IPR029016">
    <property type="entry name" value="GAF-like_dom_sf"/>
</dbReference>
<comment type="caution">
    <text evidence="3">The sequence shown here is derived from an EMBL/GenBank/DDBJ whole genome shotgun (WGS) entry which is preliminary data.</text>
</comment>
<dbReference type="EMBL" id="QZVT01000001">
    <property type="protein sequence ID" value="RJT83479.1"/>
    <property type="molecule type" value="Genomic_DNA"/>
</dbReference>
<evidence type="ECO:0000313" key="4">
    <source>
        <dbReference type="Proteomes" id="UP000272560"/>
    </source>
</evidence>
<proteinExistence type="predicted"/>
<organism evidence="3 4">
    <name type="scientific">Arthrobacter cheniae</name>
    <dbReference type="NCBI Taxonomy" id="1258888"/>
    <lineage>
        <taxon>Bacteria</taxon>
        <taxon>Bacillati</taxon>
        <taxon>Actinomycetota</taxon>
        <taxon>Actinomycetes</taxon>
        <taxon>Micrococcales</taxon>
        <taxon>Micrococcaceae</taxon>
        <taxon>Arthrobacter</taxon>
    </lineage>
</organism>
<reference evidence="3 4" key="1">
    <citation type="submission" date="2018-09" db="EMBL/GenBank/DDBJ databases">
        <title>Novel species of Arthrobacter.</title>
        <authorList>
            <person name="Liu Q."/>
            <person name="Xin Y.-H."/>
        </authorList>
    </citation>
    <scope>NUCLEOTIDE SEQUENCE [LARGE SCALE GENOMIC DNA]</scope>
    <source>
        <strain evidence="3 4">Hz2</strain>
    </source>
</reference>
<gene>
    <name evidence="3" type="ORF">D6T63_01445</name>
</gene>
<accession>A0A3A5MD18</accession>
<dbReference type="RefSeq" id="WP_120147565.1">
    <property type="nucleotide sequence ID" value="NZ_QZVT01000001.1"/>
</dbReference>
<dbReference type="AlphaFoldDB" id="A0A3A5MD18"/>